<comment type="caution">
    <text evidence="2">The sequence shown here is derived from an EMBL/GenBank/DDBJ whole genome shotgun (WGS) entry which is preliminary data.</text>
</comment>
<keyword evidence="1" id="KW-1133">Transmembrane helix</keyword>
<name>A0A3B0BTE9_9BACL</name>
<evidence type="ECO:0000313" key="2">
    <source>
        <dbReference type="EMBL" id="RKN74906.1"/>
    </source>
</evidence>
<evidence type="ECO:0000313" key="3">
    <source>
        <dbReference type="Proteomes" id="UP000282311"/>
    </source>
</evidence>
<proteinExistence type="predicted"/>
<feature type="transmembrane region" description="Helical" evidence="1">
    <location>
        <begin position="12"/>
        <end position="30"/>
    </location>
</feature>
<organism evidence="2 3">
    <name type="scientific">Paenibacillus ginsengarvi</name>
    <dbReference type="NCBI Taxonomy" id="400777"/>
    <lineage>
        <taxon>Bacteria</taxon>
        <taxon>Bacillati</taxon>
        <taxon>Bacillota</taxon>
        <taxon>Bacilli</taxon>
        <taxon>Bacillales</taxon>
        <taxon>Paenibacillaceae</taxon>
        <taxon>Paenibacillus</taxon>
    </lineage>
</organism>
<sequence length="79" mass="8940">MIGFSGCGEAVFVFAVCMFHFLHYSTLKIIKLDRASRCSRTSFDRSCTDTDVSDKENEAVLLYAIAEVATRMNQKGWLH</sequence>
<keyword evidence="1" id="KW-0472">Membrane</keyword>
<reference evidence="2 3" key="1">
    <citation type="journal article" date="2007" name="Int. J. Syst. Evol. Microbiol.">
        <title>Paenibacillus ginsengarvi sp. nov., isolated from soil from ginseng cultivation.</title>
        <authorList>
            <person name="Yoon M.H."/>
            <person name="Ten L.N."/>
            <person name="Im W.T."/>
        </authorList>
    </citation>
    <scope>NUCLEOTIDE SEQUENCE [LARGE SCALE GENOMIC DNA]</scope>
    <source>
        <strain evidence="2 3">KCTC 13059</strain>
    </source>
</reference>
<accession>A0A3B0BTE9</accession>
<dbReference type="EMBL" id="RBAH01000024">
    <property type="protein sequence ID" value="RKN74906.1"/>
    <property type="molecule type" value="Genomic_DNA"/>
</dbReference>
<evidence type="ECO:0000256" key="1">
    <source>
        <dbReference type="SAM" id="Phobius"/>
    </source>
</evidence>
<dbReference type="Proteomes" id="UP000282311">
    <property type="component" value="Unassembled WGS sequence"/>
</dbReference>
<dbReference type="AlphaFoldDB" id="A0A3B0BTE9"/>
<protein>
    <submittedName>
        <fullName evidence="2">Uncharacterized protein</fullName>
    </submittedName>
</protein>
<keyword evidence="1" id="KW-0812">Transmembrane</keyword>
<keyword evidence="3" id="KW-1185">Reference proteome</keyword>
<gene>
    <name evidence="2" type="ORF">D7M11_26890</name>
</gene>